<organism evidence="2 3">
    <name type="scientific">Rhynchospora pubera</name>
    <dbReference type="NCBI Taxonomy" id="906938"/>
    <lineage>
        <taxon>Eukaryota</taxon>
        <taxon>Viridiplantae</taxon>
        <taxon>Streptophyta</taxon>
        <taxon>Embryophyta</taxon>
        <taxon>Tracheophyta</taxon>
        <taxon>Spermatophyta</taxon>
        <taxon>Magnoliopsida</taxon>
        <taxon>Liliopsida</taxon>
        <taxon>Poales</taxon>
        <taxon>Cyperaceae</taxon>
        <taxon>Cyperoideae</taxon>
        <taxon>Rhynchosporeae</taxon>
        <taxon>Rhynchospora</taxon>
    </lineage>
</organism>
<gene>
    <name evidence="2" type="ORF">LUZ62_024826</name>
</gene>
<dbReference type="PANTHER" id="PTHR33912">
    <property type="entry name" value="OS01G0939400 PROTEIN"/>
    <property type="match status" value="1"/>
</dbReference>
<dbReference type="GO" id="GO:0005634">
    <property type="term" value="C:nucleus"/>
    <property type="evidence" value="ECO:0007669"/>
    <property type="project" value="TreeGrafter"/>
</dbReference>
<protein>
    <submittedName>
        <fullName evidence="2">Uncharacterized protein</fullName>
    </submittedName>
</protein>
<evidence type="ECO:0000313" key="3">
    <source>
        <dbReference type="Proteomes" id="UP001140206"/>
    </source>
</evidence>
<evidence type="ECO:0000256" key="1">
    <source>
        <dbReference type="SAM" id="MobiDB-lite"/>
    </source>
</evidence>
<feature type="compositionally biased region" description="Low complexity" evidence="1">
    <location>
        <begin position="1"/>
        <end position="23"/>
    </location>
</feature>
<name>A0AAV8H6G9_9POAL</name>
<accession>A0AAV8H6G9</accession>
<sequence length="139" mass="14891">METPNSSSTSLSLSLSPSPSQSPMINKNKSGRKLHRQRSRLQMQAPASIQVGPAEITSISNWQAPIPLLSPLDVSPVQHNYMSEKDHDRAVDHGTDAASTATAASAVAASGAMWRHPAEPFYYEPLPGCTPGFVFSNCT</sequence>
<reference evidence="2" key="1">
    <citation type="submission" date="2022-08" db="EMBL/GenBank/DDBJ databases">
        <authorList>
            <person name="Marques A."/>
        </authorList>
    </citation>
    <scope>NUCLEOTIDE SEQUENCE</scope>
    <source>
        <strain evidence="2">RhyPub2mFocal</strain>
        <tissue evidence="2">Leaves</tissue>
    </source>
</reference>
<keyword evidence="3" id="KW-1185">Reference proteome</keyword>
<proteinExistence type="predicted"/>
<dbReference type="InterPro" id="IPR040381">
    <property type="entry name" value="At4g14450-like"/>
</dbReference>
<feature type="region of interest" description="Disordered" evidence="1">
    <location>
        <begin position="1"/>
        <end position="47"/>
    </location>
</feature>
<dbReference type="EMBL" id="JAMFTS010000001">
    <property type="protein sequence ID" value="KAJ4812260.1"/>
    <property type="molecule type" value="Genomic_DNA"/>
</dbReference>
<dbReference type="PANTHER" id="PTHR33912:SF2">
    <property type="entry name" value="PUTATIVE-RELATED"/>
    <property type="match status" value="1"/>
</dbReference>
<dbReference type="AlphaFoldDB" id="A0AAV8H6G9"/>
<comment type="caution">
    <text evidence="2">The sequence shown here is derived from an EMBL/GenBank/DDBJ whole genome shotgun (WGS) entry which is preliminary data.</text>
</comment>
<dbReference type="GO" id="GO:0005737">
    <property type="term" value="C:cytoplasm"/>
    <property type="evidence" value="ECO:0007669"/>
    <property type="project" value="TreeGrafter"/>
</dbReference>
<evidence type="ECO:0000313" key="2">
    <source>
        <dbReference type="EMBL" id="KAJ4812260.1"/>
    </source>
</evidence>
<feature type="compositionally biased region" description="Basic residues" evidence="1">
    <location>
        <begin position="29"/>
        <end position="39"/>
    </location>
</feature>
<dbReference type="Proteomes" id="UP001140206">
    <property type="component" value="Chromosome 1"/>
</dbReference>